<dbReference type="SUPFAM" id="SSF55347">
    <property type="entry name" value="Glyceraldehyde-3-phosphate dehydrogenase-like, C-terminal domain"/>
    <property type="match status" value="1"/>
</dbReference>
<evidence type="ECO:0000259" key="1">
    <source>
        <dbReference type="Pfam" id="PF01408"/>
    </source>
</evidence>
<dbReference type="Pfam" id="PF22725">
    <property type="entry name" value="GFO_IDH_MocA_C3"/>
    <property type="match status" value="1"/>
</dbReference>
<accession>A0A9D1XC24</accession>
<dbReference type="GO" id="GO:0000166">
    <property type="term" value="F:nucleotide binding"/>
    <property type="evidence" value="ECO:0007669"/>
    <property type="project" value="InterPro"/>
</dbReference>
<proteinExistence type="predicted"/>
<dbReference type="InterPro" id="IPR000683">
    <property type="entry name" value="Gfo/Idh/MocA-like_OxRdtase_N"/>
</dbReference>
<comment type="caution">
    <text evidence="3">The sequence shown here is derived from an EMBL/GenBank/DDBJ whole genome shotgun (WGS) entry which is preliminary data.</text>
</comment>
<reference evidence="3" key="2">
    <citation type="submission" date="2021-04" db="EMBL/GenBank/DDBJ databases">
        <authorList>
            <person name="Gilroy R."/>
        </authorList>
    </citation>
    <scope>NUCLEOTIDE SEQUENCE</scope>
    <source>
        <strain evidence="3">CHK183-1962</strain>
    </source>
</reference>
<dbReference type="Proteomes" id="UP000886890">
    <property type="component" value="Unassembled WGS sequence"/>
</dbReference>
<protein>
    <submittedName>
        <fullName evidence="3">Gfo/Idh/MocA family oxidoreductase</fullName>
    </submittedName>
</protein>
<sequence length="333" mass="37281">MKKAAVIGLGDISPIHLAAIGANDQIQLCAVCDIDPAARERAPKEVPFYADYKEMIRKEKPDCVHICLPHYLHYPVAKDAAEMGVNVFCEKPVALNQAQAAEYVQLEKNHPELQIGICLQNRLNETTEALKELIDGGEYGKVTGIRGIVPWARPKEYYDVKPWRGKWKTAGGGCMINQSVHTLDLLYYLAGPISRLKASVSQVLDYGIEVEDTVTASLEFENGAHGLFYATNANFKNESVELSLDLEKASFRMRDNILYRVEEDGSETKVVEDRRMPGSKFYYGASHEKLIRKFYDSLETGSGDYIHVADAEMSIRLIDAIQNSGRFGIWVNV</sequence>
<dbReference type="InterPro" id="IPR052515">
    <property type="entry name" value="Gfo/Idh/MocA_Oxidoreductase"/>
</dbReference>
<dbReference type="Pfam" id="PF01408">
    <property type="entry name" value="GFO_IDH_MocA"/>
    <property type="match status" value="1"/>
</dbReference>
<dbReference type="PANTHER" id="PTHR43249">
    <property type="entry name" value="UDP-N-ACETYL-2-AMINO-2-DEOXY-D-GLUCURONATE OXIDASE"/>
    <property type="match status" value="1"/>
</dbReference>
<evidence type="ECO:0000313" key="4">
    <source>
        <dbReference type="Proteomes" id="UP000886890"/>
    </source>
</evidence>
<dbReference type="InterPro" id="IPR055170">
    <property type="entry name" value="GFO_IDH_MocA-like_dom"/>
</dbReference>
<dbReference type="Gene3D" id="3.40.50.720">
    <property type="entry name" value="NAD(P)-binding Rossmann-like Domain"/>
    <property type="match status" value="1"/>
</dbReference>
<evidence type="ECO:0000313" key="3">
    <source>
        <dbReference type="EMBL" id="HIX76778.1"/>
    </source>
</evidence>
<organism evidence="3 4">
    <name type="scientific">Candidatus Fusicatenibacter merdavium</name>
    <dbReference type="NCBI Taxonomy" id="2838600"/>
    <lineage>
        <taxon>Bacteria</taxon>
        <taxon>Bacillati</taxon>
        <taxon>Bacillota</taxon>
        <taxon>Clostridia</taxon>
        <taxon>Lachnospirales</taxon>
        <taxon>Lachnospiraceae</taxon>
        <taxon>Fusicatenibacter</taxon>
    </lineage>
</organism>
<reference evidence="3" key="1">
    <citation type="journal article" date="2021" name="PeerJ">
        <title>Extensive microbial diversity within the chicken gut microbiome revealed by metagenomics and culture.</title>
        <authorList>
            <person name="Gilroy R."/>
            <person name="Ravi A."/>
            <person name="Getino M."/>
            <person name="Pursley I."/>
            <person name="Horton D.L."/>
            <person name="Alikhan N.F."/>
            <person name="Baker D."/>
            <person name="Gharbi K."/>
            <person name="Hall N."/>
            <person name="Watson M."/>
            <person name="Adriaenssens E.M."/>
            <person name="Foster-Nyarko E."/>
            <person name="Jarju S."/>
            <person name="Secka A."/>
            <person name="Antonio M."/>
            <person name="Oren A."/>
            <person name="Chaudhuri R.R."/>
            <person name="La Ragione R."/>
            <person name="Hildebrand F."/>
            <person name="Pallen M.J."/>
        </authorList>
    </citation>
    <scope>NUCLEOTIDE SEQUENCE</scope>
    <source>
        <strain evidence="3">CHK183-1962</strain>
    </source>
</reference>
<dbReference type="Gene3D" id="3.30.360.10">
    <property type="entry name" value="Dihydrodipicolinate Reductase, domain 2"/>
    <property type="match status" value="1"/>
</dbReference>
<dbReference type="SUPFAM" id="SSF51735">
    <property type="entry name" value="NAD(P)-binding Rossmann-fold domains"/>
    <property type="match status" value="1"/>
</dbReference>
<dbReference type="AlphaFoldDB" id="A0A9D1XC24"/>
<feature type="domain" description="Gfo/Idh/MocA-like oxidoreductase N-terminal" evidence="1">
    <location>
        <begin position="3"/>
        <end position="110"/>
    </location>
</feature>
<dbReference type="InterPro" id="IPR036291">
    <property type="entry name" value="NAD(P)-bd_dom_sf"/>
</dbReference>
<evidence type="ECO:0000259" key="2">
    <source>
        <dbReference type="Pfam" id="PF22725"/>
    </source>
</evidence>
<name>A0A9D1XC24_9FIRM</name>
<feature type="domain" description="GFO/IDH/MocA-like oxidoreductase" evidence="2">
    <location>
        <begin position="129"/>
        <end position="251"/>
    </location>
</feature>
<gene>
    <name evidence="3" type="ORF">H9734_04170</name>
</gene>
<dbReference type="PANTHER" id="PTHR43249:SF1">
    <property type="entry name" value="D-GLUCOSIDE 3-DEHYDROGENASE"/>
    <property type="match status" value="1"/>
</dbReference>
<dbReference type="EMBL" id="DXEK01000068">
    <property type="protein sequence ID" value="HIX76778.1"/>
    <property type="molecule type" value="Genomic_DNA"/>
</dbReference>